<comment type="caution">
    <text evidence="4">The sequence shown here is derived from an EMBL/GenBank/DDBJ whole genome shotgun (WGS) entry which is preliminary data.</text>
</comment>
<name>A0AAV1IFG3_9CHLO</name>
<dbReference type="AlphaFoldDB" id="A0AAV1IFG3"/>
<evidence type="ECO:0000259" key="3">
    <source>
        <dbReference type="SMART" id="SM00829"/>
    </source>
</evidence>
<dbReference type="EMBL" id="CAUYUE010000012">
    <property type="protein sequence ID" value="CAK0785407.1"/>
    <property type="molecule type" value="Genomic_DNA"/>
</dbReference>
<dbReference type="Gene3D" id="3.40.50.720">
    <property type="entry name" value="NAD(P)-binding Rossmann-like Domain"/>
    <property type="match status" value="1"/>
</dbReference>
<dbReference type="InterPro" id="IPR011032">
    <property type="entry name" value="GroES-like_sf"/>
</dbReference>
<dbReference type="SUPFAM" id="SSF51735">
    <property type="entry name" value="NAD(P)-binding Rossmann-fold domains"/>
    <property type="match status" value="1"/>
</dbReference>
<proteinExistence type="predicted"/>
<dbReference type="GO" id="GO:0016651">
    <property type="term" value="F:oxidoreductase activity, acting on NAD(P)H"/>
    <property type="evidence" value="ECO:0007669"/>
    <property type="project" value="TreeGrafter"/>
</dbReference>
<dbReference type="SMART" id="SM00829">
    <property type="entry name" value="PKS_ER"/>
    <property type="match status" value="1"/>
</dbReference>
<sequence length="280" mass="29467">MGHARFRWLTGLSIVEECGDEATAFQPGQRVVCVPSQAWSALDGSGTWQQMMVAPEANLFSVPDNVSDRDAAQLSVTTLTVCALLEAAEAAGKDKWLVQTAGGSALGRQVISMAKHRGIKLVSLVRRAAQKDELLQLGTDAVVATDGSVGDVTAKILEATGGQGASAALDCVGGEATQAVTAALQPGASTIIYGALGGPVLQMNILDVFMGKSLKPFILRQWLSCLSDERRQAVLHESMSWLQHGIIKPYIGETFPLEEASSAAAASLREGRGGKVYIES</sequence>
<dbReference type="Proteomes" id="UP001314263">
    <property type="component" value="Unassembled WGS sequence"/>
</dbReference>
<gene>
    <name evidence="4" type="ORF">CVIRNUC_008616</name>
</gene>
<dbReference type="PANTHER" id="PTHR48106:SF2">
    <property type="entry name" value="ZN2+-BINDING DEHYDROGENASE"/>
    <property type="match status" value="1"/>
</dbReference>
<dbReference type="Pfam" id="PF00107">
    <property type="entry name" value="ADH_zinc_N"/>
    <property type="match status" value="1"/>
</dbReference>
<accession>A0AAV1IFG3</accession>
<keyword evidence="5" id="KW-1185">Reference proteome</keyword>
<dbReference type="PANTHER" id="PTHR48106">
    <property type="entry name" value="QUINONE OXIDOREDUCTASE PIG3-RELATED"/>
    <property type="match status" value="1"/>
</dbReference>
<evidence type="ECO:0000313" key="5">
    <source>
        <dbReference type="Proteomes" id="UP001314263"/>
    </source>
</evidence>
<protein>
    <recommendedName>
        <fullName evidence="3">Enoyl reductase (ER) domain-containing protein</fullName>
    </recommendedName>
</protein>
<dbReference type="CDD" id="cd05282">
    <property type="entry name" value="ETR_like"/>
    <property type="match status" value="1"/>
</dbReference>
<organism evidence="4 5">
    <name type="scientific">Coccomyxa viridis</name>
    <dbReference type="NCBI Taxonomy" id="1274662"/>
    <lineage>
        <taxon>Eukaryota</taxon>
        <taxon>Viridiplantae</taxon>
        <taxon>Chlorophyta</taxon>
        <taxon>core chlorophytes</taxon>
        <taxon>Trebouxiophyceae</taxon>
        <taxon>Trebouxiophyceae incertae sedis</taxon>
        <taxon>Coccomyxaceae</taxon>
        <taxon>Coccomyxa</taxon>
    </lineage>
</organism>
<dbReference type="Gene3D" id="3.90.180.10">
    <property type="entry name" value="Medium-chain alcohol dehydrogenases, catalytic domain"/>
    <property type="match status" value="1"/>
</dbReference>
<dbReference type="InterPro" id="IPR020843">
    <property type="entry name" value="ER"/>
</dbReference>
<evidence type="ECO:0000256" key="1">
    <source>
        <dbReference type="ARBA" id="ARBA00022857"/>
    </source>
</evidence>
<dbReference type="GO" id="GO:0070402">
    <property type="term" value="F:NADPH binding"/>
    <property type="evidence" value="ECO:0007669"/>
    <property type="project" value="TreeGrafter"/>
</dbReference>
<dbReference type="SUPFAM" id="SSF50129">
    <property type="entry name" value="GroES-like"/>
    <property type="match status" value="1"/>
</dbReference>
<keyword evidence="1" id="KW-0521">NADP</keyword>
<evidence type="ECO:0000256" key="2">
    <source>
        <dbReference type="ARBA" id="ARBA00023002"/>
    </source>
</evidence>
<dbReference type="InterPro" id="IPR036291">
    <property type="entry name" value="NAD(P)-bd_dom_sf"/>
</dbReference>
<keyword evidence="2" id="KW-0560">Oxidoreductase</keyword>
<feature type="domain" description="Enoyl reductase (ER)" evidence="3">
    <location>
        <begin position="2"/>
        <end position="278"/>
    </location>
</feature>
<dbReference type="InterPro" id="IPR013149">
    <property type="entry name" value="ADH-like_C"/>
</dbReference>
<evidence type="ECO:0000313" key="4">
    <source>
        <dbReference type="EMBL" id="CAK0785407.1"/>
    </source>
</evidence>
<reference evidence="4 5" key="1">
    <citation type="submission" date="2023-10" db="EMBL/GenBank/DDBJ databases">
        <authorList>
            <person name="Maclean D."/>
            <person name="Macfadyen A."/>
        </authorList>
    </citation>
    <scope>NUCLEOTIDE SEQUENCE [LARGE SCALE GENOMIC DNA]</scope>
</reference>